<dbReference type="GO" id="GO:0016705">
    <property type="term" value="F:oxidoreductase activity, acting on paired donors, with incorporation or reduction of molecular oxygen"/>
    <property type="evidence" value="ECO:0007669"/>
    <property type="project" value="InterPro"/>
</dbReference>
<evidence type="ECO:0000313" key="3">
    <source>
        <dbReference type="Proteomes" id="UP000485058"/>
    </source>
</evidence>
<dbReference type="InterPro" id="IPR001128">
    <property type="entry name" value="Cyt_P450"/>
</dbReference>
<evidence type="ECO:0000256" key="1">
    <source>
        <dbReference type="ARBA" id="ARBA00010617"/>
    </source>
</evidence>
<comment type="similarity">
    <text evidence="1">Belongs to the cytochrome P450 family.</text>
</comment>
<gene>
    <name evidence="2" type="ORF">HaLaN_12765</name>
</gene>
<dbReference type="Pfam" id="PF00067">
    <property type="entry name" value="p450"/>
    <property type="match status" value="1"/>
</dbReference>
<dbReference type="EMBL" id="BLLF01000985">
    <property type="protein sequence ID" value="GFH16362.1"/>
    <property type="molecule type" value="Genomic_DNA"/>
</dbReference>
<dbReference type="SUPFAM" id="SSF48264">
    <property type="entry name" value="Cytochrome P450"/>
    <property type="match status" value="1"/>
</dbReference>
<comment type="caution">
    <text evidence="2">The sequence shown here is derived from an EMBL/GenBank/DDBJ whole genome shotgun (WGS) entry which is preliminary data.</text>
</comment>
<proteinExistence type="inferred from homology"/>
<name>A0A699ZKR1_HAELA</name>
<dbReference type="InterPro" id="IPR050121">
    <property type="entry name" value="Cytochrome_P450_monoxygenase"/>
</dbReference>
<dbReference type="Proteomes" id="UP000485058">
    <property type="component" value="Unassembled WGS sequence"/>
</dbReference>
<dbReference type="AlphaFoldDB" id="A0A699ZKR1"/>
<dbReference type="Gene3D" id="1.10.630.10">
    <property type="entry name" value="Cytochrome P450"/>
    <property type="match status" value="1"/>
</dbReference>
<reference evidence="2 3" key="1">
    <citation type="submission" date="2020-02" db="EMBL/GenBank/DDBJ databases">
        <title>Draft genome sequence of Haematococcus lacustris strain NIES-144.</title>
        <authorList>
            <person name="Morimoto D."/>
            <person name="Nakagawa S."/>
            <person name="Yoshida T."/>
            <person name="Sawayama S."/>
        </authorList>
    </citation>
    <scope>NUCLEOTIDE SEQUENCE [LARGE SCALE GENOMIC DNA]</scope>
    <source>
        <strain evidence="2 3">NIES-144</strain>
    </source>
</reference>
<organism evidence="2 3">
    <name type="scientific">Haematococcus lacustris</name>
    <name type="common">Green alga</name>
    <name type="synonym">Haematococcus pluvialis</name>
    <dbReference type="NCBI Taxonomy" id="44745"/>
    <lineage>
        <taxon>Eukaryota</taxon>
        <taxon>Viridiplantae</taxon>
        <taxon>Chlorophyta</taxon>
        <taxon>core chlorophytes</taxon>
        <taxon>Chlorophyceae</taxon>
        <taxon>CS clade</taxon>
        <taxon>Chlamydomonadales</taxon>
        <taxon>Haematococcaceae</taxon>
        <taxon>Haematococcus</taxon>
    </lineage>
</organism>
<dbReference type="PANTHER" id="PTHR24305">
    <property type="entry name" value="CYTOCHROME P450"/>
    <property type="match status" value="1"/>
</dbReference>
<sequence>MGLRAVYVRHPEDIVHIMRTHADRYCKGVEQLAAMHEFLGEGLVTLSDGARHAEARAVLDPGFRAEFVKGMLPTMAAVAQELVDTMLFKAGAGPAKDVEVEELCRRATLDVLGRTAFRFDFQALAVARGASQGVELAAEAAQHKSVSGSAPRYADAVTLWDAVLGPAMLIAFDMKIPNFIIPGYAGYQDGLRTFNQLVKTVISKRKAEGLEDGSKDLLTVMLQAQQQGNSLMTDKHIRDELMVFLLAGSDTTAELLAFACYELSRRPQLQQQVRAEVAGVLAGRPLTALTVEDTRGLKLLTACVNEVGG</sequence>
<dbReference type="InterPro" id="IPR036396">
    <property type="entry name" value="Cyt_P450_sf"/>
</dbReference>
<dbReference type="GO" id="GO:0020037">
    <property type="term" value="F:heme binding"/>
    <property type="evidence" value="ECO:0007669"/>
    <property type="project" value="InterPro"/>
</dbReference>
<dbReference type="PANTHER" id="PTHR24305:SF166">
    <property type="entry name" value="CYTOCHROME P450 12A4, MITOCHONDRIAL-RELATED"/>
    <property type="match status" value="1"/>
</dbReference>
<dbReference type="GO" id="GO:0004497">
    <property type="term" value="F:monooxygenase activity"/>
    <property type="evidence" value="ECO:0007669"/>
    <property type="project" value="InterPro"/>
</dbReference>
<protein>
    <submittedName>
        <fullName evidence="2">Cytochrome P450</fullName>
    </submittedName>
</protein>
<dbReference type="GO" id="GO:0005506">
    <property type="term" value="F:iron ion binding"/>
    <property type="evidence" value="ECO:0007669"/>
    <property type="project" value="InterPro"/>
</dbReference>
<evidence type="ECO:0000313" key="2">
    <source>
        <dbReference type="EMBL" id="GFH16362.1"/>
    </source>
</evidence>
<keyword evidence="3" id="KW-1185">Reference proteome</keyword>
<accession>A0A699ZKR1</accession>